<reference evidence="2" key="1">
    <citation type="submission" date="2007-03" db="EMBL/GenBank/DDBJ databases">
        <title>Annotation of Culex pipiens quinquefasciatus.</title>
        <authorList>
            <consortium name="The Broad Institute Genome Sequencing Platform"/>
            <person name="Atkinson P.W."/>
            <person name="Hemingway J."/>
            <person name="Christensen B.M."/>
            <person name="Higgs S."/>
            <person name="Kodira C."/>
            <person name="Hannick L."/>
            <person name="Megy K."/>
            <person name="O'Leary S."/>
            <person name="Pearson M."/>
            <person name="Haas B.J."/>
            <person name="Mauceli E."/>
            <person name="Wortman J.R."/>
            <person name="Lee N.H."/>
            <person name="Guigo R."/>
            <person name="Stanke M."/>
            <person name="Alvarado L."/>
            <person name="Amedeo P."/>
            <person name="Antoine C.H."/>
            <person name="Arensburger P."/>
            <person name="Bidwell S.L."/>
            <person name="Crawford M."/>
            <person name="Camaro F."/>
            <person name="Devon K."/>
            <person name="Engels R."/>
            <person name="Hammond M."/>
            <person name="Howarth C."/>
            <person name="Koehrsen M."/>
            <person name="Lawson D."/>
            <person name="Montgomery P."/>
            <person name="Nene V."/>
            <person name="Nusbaum C."/>
            <person name="Puiu D."/>
            <person name="Romero-Severson J."/>
            <person name="Severson D.W."/>
            <person name="Shumway M."/>
            <person name="Sisk P."/>
            <person name="Stolte C."/>
            <person name="Zeng Q."/>
            <person name="Eisenstadt E."/>
            <person name="Fraser-Liggett C."/>
            <person name="Strausberg R."/>
            <person name="Galagan J."/>
            <person name="Birren B."/>
            <person name="Collins F.H."/>
        </authorList>
    </citation>
    <scope>NUCLEOTIDE SEQUENCE [LARGE SCALE GENOMIC DNA]</scope>
    <source>
        <strain evidence="2">JHB</strain>
    </source>
</reference>
<dbReference type="EMBL" id="DS232642">
    <property type="protein sequence ID" value="EDS44366.1"/>
    <property type="molecule type" value="Genomic_DNA"/>
</dbReference>
<evidence type="ECO:0000256" key="1">
    <source>
        <dbReference type="SAM" id="MobiDB-lite"/>
    </source>
</evidence>
<reference evidence="3" key="2">
    <citation type="submission" date="2020-05" db="UniProtKB">
        <authorList>
            <consortium name="EnsemblMetazoa"/>
        </authorList>
    </citation>
    <scope>IDENTIFICATION</scope>
    <source>
        <strain evidence="3">JHB</strain>
    </source>
</reference>
<organism>
    <name type="scientific">Culex quinquefasciatus</name>
    <name type="common">Southern house mosquito</name>
    <name type="synonym">Culex pungens</name>
    <dbReference type="NCBI Taxonomy" id="7176"/>
    <lineage>
        <taxon>Eukaryota</taxon>
        <taxon>Metazoa</taxon>
        <taxon>Ecdysozoa</taxon>
        <taxon>Arthropoda</taxon>
        <taxon>Hexapoda</taxon>
        <taxon>Insecta</taxon>
        <taxon>Pterygota</taxon>
        <taxon>Neoptera</taxon>
        <taxon>Endopterygota</taxon>
        <taxon>Diptera</taxon>
        <taxon>Nematocera</taxon>
        <taxon>Culicoidea</taxon>
        <taxon>Culicidae</taxon>
        <taxon>Culicinae</taxon>
        <taxon>Culicini</taxon>
        <taxon>Culex</taxon>
        <taxon>Culex</taxon>
    </lineage>
</organism>
<name>B0XBL7_CULQU</name>
<evidence type="ECO:0000313" key="2">
    <source>
        <dbReference type="EMBL" id="EDS44366.1"/>
    </source>
</evidence>
<gene>
    <name evidence="3" type="primary">6050440</name>
    <name evidence="2" type="ORF">CpipJ_CPIJ016752</name>
</gene>
<dbReference type="EnsemblMetazoa" id="CPIJ016752-RA">
    <property type="protein sequence ID" value="CPIJ016752-PA"/>
    <property type="gene ID" value="CPIJ016752"/>
</dbReference>
<accession>B0XBL7</accession>
<dbReference type="STRING" id="7176.B0XBL7"/>
<evidence type="ECO:0000313" key="3">
    <source>
        <dbReference type="EnsemblMetazoa" id="CPIJ016752-PA"/>
    </source>
</evidence>
<dbReference type="VEuPathDB" id="VectorBase:CPIJ016752"/>
<sequence>MYIKTVVWKISGTCSTQLAGRVPQRPDRAAVPATVLLYRTGRLPVTNLRVLVLQQQRVRPDPGHNLEAGGRVQQQQRRKRTGRNLSAAINIVQPEPQQQPDTTQRVVNFFEATDHLCTVPDTLPDTDVEPVHTLDQIEKQHPATTPQKDCSIVTGKITAEVSNLENSFKLMGTLINTEPAHYGVVVQNMRLFTVGVSLYNSQVVNKMLVTGEMSLYNLRVLFTGEMSLYNLRVVNKWLFTAEMSLYNLRVVNKRLFTGEMSLYNLRVVNKWLFTGEMSLYNLRVVNKRLFTGEMSLYNLRVVNK</sequence>
<dbReference type="KEGG" id="cqu:CpipJ_CPIJ016752"/>
<dbReference type="AlphaFoldDB" id="B0XBL7"/>
<feature type="region of interest" description="Disordered" evidence="1">
    <location>
        <begin position="61"/>
        <end position="82"/>
    </location>
</feature>
<evidence type="ECO:0000313" key="4">
    <source>
        <dbReference type="Proteomes" id="UP000002320"/>
    </source>
</evidence>
<dbReference type="InParanoid" id="B0XBL7"/>
<dbReference type="Proteomes" id="UP000002320">
    <property type="component" value="Unassembled WGS sequence"/>
</dbReference>
<keyword evidence="4" id="KW-1185">Reference proteome</keyword>
<proteinExistence type="predicted"/>
<dbReference type="HOGENOM" id="CLU_916034_0_0_1"/>
<protein>
    <submittedName>
        <fullName evidence="2 3">Uncharacterized protein</fullName>
    </submittedName>
</protein>